<gene>
    <name evidence="3" type="ORF">FC50_GL002278</name>
</gene>
<feature type="domain" description="Competence protein CoiA nuclease-like" evidence="1">
    <location>
        <begin position="65"/>
        <end position="150"/>
    </location>
</feature>
<dbReference type="Proteomes" id="UP000051922">
    <property type="component" value="Unassembled WGS sequence"/>
</dbReference>
<dbReference type="AlphaFoldDB" id="A0A0R1U2L4"/>
<dbReference type="InterPro" id="IPR057253">
    <property type="entry name" value="CoiA-like_N"/>
</dbReference>
<dbReference type="PATRIC" id="fig|1423783.4.peg.2331"/>
<dbReference type="InterPro" id="IPR010330">
    <property type="entry name" value="CoiA_nuc"/>
</dbReference>
<dbReference type="RefSeq" id="WP_056956288.1">
    <property type="nucleotide sequence ID" value="NZ_AZFJ01000018.1"/>
</dbReference>
<evidence type="ECO:0000259" key="1">
    <source>
        <dbReference type="Pfam" id="PF06054"/>
    </source>
</evidence>
<dbReference type="Pfam" id="PF25164">
    <property type="entry name" value="CoiA_N"/>
    <property type="match status" value="1"/>
</dbReference>
<keyword evidence="4" id="KW-1185">Reference proteome</keyword>
<name>A0A0R1U2L4_9LACO</name>
<feature type="domain" description="Competence protein CoiA-like N-terminal" evidence="2">
    <location>
        <begin position="16"/>
        <end position="60"/>
    </location>
</feature>
<dbReference type="STRING" id="1423783.FC50_GL002278"/>
<dbReference type="Pfam" id="PF06054">
    <property type="entry name" value="CoiA_nuc"/>
    <property type="match status" value="1"/>
</dbReference>
<dbReference type="OrthoDB" id="3784230at2"/>
<comment type="caution">
    <text evidence="3">The sequence shown here is derived from an EMBL/GenBank/DDBJ whole genome shotgun (WGS) entry which is preliminary data.</text>
</comment>
<evidence type="ECO:0000259" key="2">
    <source>
        <dbReference type="Pfam" id="PF25164"/>
    </source>
</evidence>
<organism evidence="3 4">
    <name type="scientific">Lacticaseibacillus pantheris DSM 15945 = JCM 12539 = NBRC 106106</name>
    <dbReference type="NCBI Taxonomy" id="1423783"/>
    <lineage>
        <taxon>Bacteria</taxon>
        <taxon>Bacillati</taxon>
        <taxon>Bacillota</taxon>
        <taxon>Bacilli</taxon>
        <taxon>Lactobacillales</taxon>
        <taxon>Lactobacillaceae</taxon>
        <taxon>Lacticaseibacillus</taxon>
    </lineage>
</organism>
<reference evidence="3 4" key="1">
    <citation type="journal article" date="2015" name="Genome Announc.">
        <title>Expanding the biotechnology potential of lactobacilli through comparative genomics of 213 strains and associated genera.</title>
        <authorList>
            <person name="Sun Z."/>
            <person name="Harris H.M."/>
            <person name="McCann A."/>
            <person name="Guo C."/>
            <person name="Argimon S."/>
            <person name="Zhang W."/>
            <person name="Yang X."/>
            <person name="Jeffery I.B."/>
            <person name="Cooney J.C."/>
            <person name="Kagawa T.F."/>
            <person name="Liu W."/>
            <person name="Song Y."/>
            <person name="Salvetti E."/>
            <person name="Wrobel A."/>
            <person name="Rasinkangas P."/>
            <person name="Parkhill J."/>
            <person name="Rea M.C."/>
            <person name="O'Sullivan O."/>
            <person name="Ritari J."/>
            <person name="Douillard F.P."/>
            <person name="Paul Ross R."/>
            <person name="Yang R."/>
            <person name="Briner A.E."/>
            <person name="Felis G.E."/>
            <person name="de Vos W.M."/>
            <person name="Barrangou R."/>
            <person name="Klaenhammer T.R."/>
            <person name="Caufield P.W."/>
            <person name="Cui Y."/>
            <person name="Zhang H."/>
            <person name="O'Toole P.W."/>
        </authorList>
    </citation>
    <scope>NUCLEOTIDE SEQUENCE [LARGE SCALE GENOMIC DNA]</scope>
    <source>
        <strain evidence="3 4">DSM 15945</strain>
    </source>
</reference>
<dbReference type="EMBL" id="AZFJ01000018">
    <property type="protein sequence ID" value="KRL87561.1"/>
    <property type="molecule type" value="Genomic_DNA"/>
</dbReference>
<proteinExistence type="predicted"/>
<accession>A0A0R1U2L4</accession>
<protein>
    <submittedName>
        <fullName evidence="3">Competence protein</fullName>
    </submittedName>
</protein>
<evidence type="ECO:0000313" key="4">
    <source>
        <dbReference type="Proteomes" id="UP000051922"/>
    </source>
</evidence>
<sequence>MFVALDARDERIQIETHEQAVRLRTAGTPYRCPACREELIIRNGRVLPAHFAHRSGSDCVVGEPESRDHLLGKHLLAEWARAAGWQVDFEVYFSGIKQRADLVLRRPGTVHALEFQCAPLSGQRLAERTAGYAQVGVTVQWLLGPRYFADHPTAVQGKFETWGPERGRELRFVDPRRRRMWAWWGITGTGMQVEELAPYPRPAVWRPRGVSLAQEASRVVQALAYRDKAAVAVQSMCYERGVNLGGCPVVVHRCLTAVAGLTDKEWLVRVRWLLRFWRERVWSVTASKQWWCDYVEPARVPLLGQRSVAEVAATAWLDVLIGEGYLVREGNTLRWIRWPRWYADVDRKLGAINRGEY</sequence>
<evidence type="ECO:0000313" key="3">
    <source>
        <dbReference type="EMBL" id="KRL87561.1"/>
    </source>
</evidence>